<organism evidence="2">
    <name type="scientific">Sesamum latifolium</name>
    <dbReference type="NCBI Taxonomy" id="2727402"/>
    <lineage>
        <taxon>Eukaryota</taxon>
        <taxon>Viridiplantae</taxon>
        <taxon>Streptophyta</taxon>
        <taxon>Embryophyta</taxon>
        <taxon>Tracheophyta</taxon>
        <taxon>Spermatophyta</taxon>
        <taxon>Magnoliopsida</taxon>
        <taxon>eudicotyledons</taxon>
        <taxon>Gunneridae</taxon>
        <taxon>Pentapetalae</taxon>
        <taxon>asterids</taxon>
        <taxon>lamiids</taxon>
        <taxon>Lamiales</taxon>
        <taxon>Pedaliaceae</taxon>
        <taxon>Sesamum</taxon>
    </lineage>
</organism>
<dbReference type="PANTHER" id="PTHR48475:SF2">
    <property type="entry name" value="RIBONUCLEASE H"/>
    <property type="match status" value="1"/>
</dbReference>
<reference evidence="2" key="1">
    <citation type="submission" date="2020-06" db="EMBL/GenBank/DDBJ databases">
        <authorList>
            <person name="Li T."/>
            <person name="Hu X."/>
            <person name="Zhang T."/>
            <person name="Song X."/>
            <person name="Zhang H."/>
            <person name="Dai N."/>
            <person name="Sheng W."/>
            <person name="Hou X."/>
            <person name="Wei L."/>
        </authorList>
    </citation>
    <scope>NUCLEOTIDE SEQUENCE</scope>
    <source>
        <strain evidence="2">KEN1</strain>
        <tissue evidence="2">Leaf</tissue>
    </source>
</reference>
<dbReference type="InterPro" id="IPR041577">
    <property type="entry name" value="RT_RNaseH_2"/>
</dbReference>
<name>A0AAW2WRA2_9LAMI</name>
<sequence>MENVHRFSRLKQSMPQGFLSATTNRSARGFHIQLQIAQHDGCFTRIPSDHASPRGSVEKKSLPFFKTLRKAKTFEWGTPCQLAFEELKAYLARLPLLVKPSPGDTLYLYLSVAPQAVSSILIRERRREQLPIYYANKVLNGAEERYTPIEKMALALVVTARRLRPYFLSHPIGVKTNTPLKQSLGKPDTSGRLVKWAVKLSEYDISYMPRTTVKAQALADFISEMAGMSIKDASQDQKWLLHVDGSSTTQGSGAGIVITTP</sequence>
<dbReference type="SUPFAM" id="SSF56672">
    <property type="entry name" value="DNA/RNA polymerases"/>
    <property type="match status" value="1"/>
</dbReference>
<dbReference type="InterPro" id="IPR043502">
    <property type="entry name" value="DNA/RNA_pol_sf"/>
</dbReference>
<dbReference type="EMBL" id="JACGWN010000007">
    <property type="protein sequence ID" value="KAL0444038.1"/>
    <property type="molecule type" value="Genomic_DNA"/>
</dbReference>
<evidence type="ECO:0000313" key="2">
    <source>
        <dbReference type="EMBL" id="KAL0444038.1"/>
    </source>
</evidence>
<comment type="caution">
    <text evidence="2">The sequence shown here is derived from an EMBL/GenBank/DDBJ whole genome shotgun (WGS) entry which is preliminary data.</text>
</comment>
<gene>
    <name evidence="2" type="ORF">Slati_2126500</name>
</gene>
<reference evidence="2" key="2">
    <citation type="journal article" date="2024" name="Plant">
        <title>Genomic evolution and insights into agronomic trait innovations of Sesamum species.</title>
        <authorList>
            <person name="Miao H."/>
            <person name="Wang L."/>
            <person name="Qu L."/>
            <person name="Liu H."/>
            <person name="Sun Y."/>
            <person name="Le M."/>
            <person name="Wang Q."/>
            <person name="Wei S."/>
            <person name="Zheng Y."/>
            <person name="Lin W."/>
            <person name="Duan Y."/>
            <person name="Cao H."/>
            <person name="Xiong S."/>
            <person name="Wang X."/>
            <person name="Wei L."/>
            <person name="Li C."/>
            <person name="Ma Q."/>
            <person name="Ju M."/>
            <person name="Zhao R."/>
            <person name="Li G."/>
            <person name="Mu C."/>
            <person name="Tian Q."/>
            <person name="Mei H."/>
            <person name="Zhang T."/>
            <person name="Gao T."/>
            <person name="Zhang H."/>
        </authorList>
    </citation>
    <scope>NUCLEOTIDE SEQUENCE</scope>
    <source>
        <strain evidence="2">KEN1</strain>
    </source>
</reference>
<dbReference type="AlphaFoldDB" id="A0AAW2WRA2"/>
<evidence type="ECO:0000259" key="1">
    <source>
        <dbReference type="Pfam" id="PF17919"/>
    </source>
</evidence>
<dbReference type="PANTHER" id="PTHR48475">
    <property type="entry name" value="RIBONUCLEASE H"/>
    <property type="match status" value="1"/>
</dbReference>
<feature type="domain" description="Reverse transcriptase/retrotransposon-derived protein RNase H-like" evidence="1">
    <location>
        <begin position="76"/>
        <end position="172"/>
    </location>
</feature>
<dbReference type="Pfam" id="PF17919">
    <property type="entry name" value="RT_RNaseH_2"/>
    <property type="match status" value="1"/>
</dbReference>
<proteinExistence type="predicted"/>
<protein>
    <recommendedName>
        <fullName evidence="1">Reverse transcriptase/retrotransposon-derived protein RNase H-like domain-containing protein</fullName>
    </recommendedName>
</protein>
<accession>A0AAW2WRA2</accession>